<dbReference type="GO" id="GO:0008654">
    <property type="term" value="P:phospholipid biosynthetic process"/>
    <property type="evidence" value="ECO:0007669"/>
    <property type="project" value="UniProtKB-KW"/>
</dbReference>
<comment type="subcellular location">
    <subcellularLocation>
        <location evidence="1">Endomembrane system</location>
        <topology evidence="1">Multi-pass membrane protein</topology>
    </subcellularLocation>
</comment>
<evidence type="ECO:0000256" key="5">
    <source>
        <dbReference type="ARBA" id="ARBA00023098"/>
    </source>
</evidence>
<evidence type="ECO:0000256" key="3">
    <source>
        <dbReference type="ARBA" id="ARBA00022692"/>
    </source>
</evidence>
<dbReference type="Pfam" id="PF04191">
    <property type="entry name" value="PEMT"/>
    <property type="match status" value="1"/>
</dbReference>
<evidence type="ECO:0000256" key="4">
    <source>
        <dbReference type="ARBA" id="ARBA00022989"/>
    </source>
</evidence>
<proteinExistence type="predicted"/>
<dbReference type="Gene3D" id="1.20.140.90">
    <property type="entry name" value="Malonyl-CoA decarboxylase, oligemerization domain"/>
    <property type="match status" value="1"/>
</dbReference>
<gene>
    <name evidence="12" type="ORF">QBZ16_002981</name>
</gene>
<dbReference type="GO" id="GO:0006633">
    <property type="term" value="P:fatty acid biosynthetic process"/>
    <property type="evidence" value="ECO:0007669"/>
    <property type="project" value="InterPro"/>
</dbReference>
<evidence type="ECO:0000259" key="11">
    <source>
        <dbReference type="Pfam" id="PF17408"/>
    </source>
</evidence>
<keyword evidence="4 9" id="KW-1133">Transmembrane helix</keyword>
<evidence type="ECO:0000256" key="9">
    <source>
        <dbReference type="SAM" id="Phobius"/>
    </source>
</evidence>
<dbReference type="GO" id="GO:0005759">
    <property type="term" value="C:mitochondrial matrix"/>
    <property type="evidence" value="ECO:0007669"/>
    <property type="project" value="TreeGrafter"/>
</dbReference>
<dbReference type="InterPro" id="IPR042303">
    <property type="entry name" value="Malonyl_CoA_deC_C_sf"/>
</dbReference>
<feature type="transmembrane region" description="Helical" evidence="9">
    <location>
        <begin position="117"/>
        <end position="143"/>
    </location>
</feature>
<dbReference type="GO" id="GO:0005782">
    <property type="term" value="C:peroxisomal matrix"/>
    <property type="evidence" value="ECO:0007669"/>
    <property type="project" value="TreeGrafter"/>
</dbReference>
<comment type="caution">
    <text evidence="12">The sequence shown here is derived from an EMBL/GenBank/DDBJ whole genome shotgun (WGS) entry which is preliminary data.</text>
</comment>
<feature type="domain" description="Malonyl-CoA decarboxylase N-terminal" evidence="11">
    <location>
        <begin position="319"/>
        <end position="414"/>
    </location>
</feature>
<evidence type="ECO:0000256" key="8">
    <source>
        <dbReference type="ARBA" id="ARBA00023264"/>
    </source>
</evidence>
<organism evidence="12 13">
    <name type="scientific">Prototheca wickerhamii</name>
    <dbReference type="NCBI Taxonomy" id="3111"/>
    <lineage>
        <taxon>Eukaryota</taxon>
        <taxon>Viridiplantae</taxon>
        <taxon>Chlorophyta</taxon>
        <taxon>core chlorophytes</taxon>
        <taxon>Trebouxiophyceae</taxon>
        <taxon>Chlorellales</taxon>
        <taxon>Chlorellaceae</taxon>
        <taxon>Prototheca</taxon>
    </lineage>
</organism>
<dbReference type="GO" id="GO:0012505">
    <property type="term" value="C:endomembrane system"/>
    <property type="evidence" value="ECO:0007669"/>
    <property type="project" value="UniProtKB-SubCell"/>
</dbReference>
<keyword evidence="13" id="KW-1185">Reference proteome</keyword>
<dbReference type="InterPro" id="IPR007318">
    <property type="entry name" value="Phopholipid_MeTrfase"/>
</dbReference>
<evidence type="ECO:0000256" key="1">
    <source>
        <dbReference type="ARBA" id="ARBA00004127"/>
    </source>
</evidence>
<dbReference type="PANTHER" id="PTHR28641">
    <property type="match status" value="1"/>
</dbReference>
<keyword evidence="6 9" id="KW-0472">Membrane</keyword>
<keyword evidence="5" id="KW-0443">Lipid metabolism</keyword>
<evidence type="ECO:0000313" key="13">
    <source>
        <dbReference type="Proteomes" id="UP001255856"/>
    </source>
</evidence>
<feature type="domain" description="Malonyl-CoA decarboxylase C-terminal" evidence="10">
    <location>
        <begin position="417"/>
        <end position="667"/>
    </location>
</feature>
<evidence type="ECO:0000259" key="10">
    <source>
        <dbReference type="Pfam" id="PF05292"/>
    </source>
</evidence>
<keyword evidence="8" id="KW-1208">Phospholipid metabolism</keyword>
<dbReference type="InterPro" id="IPR038351">
    <property type="entry name" value="MCD_N_sf"/>
</dbReference>
<feature type="transmembrane region" description="Helical" evidence="9">
    <location>
        <begin position="47"/>
        <end position="65"/>
    </location>
</feature>
<dbReference type="GO" id="GO:0006085">
    <property type="term" value="P:acetyl-CoA biosynthetic process"/>
    <property type="evidence" value="ECO:0007669"/>
    <property type="project" value="TreeGrafter"/>
</dbReference>
<dbReference type="InterPro" id="IPR007956">
    <property type="entry name" value="Malonyl_CoA_deC_C"/>
</dbReference>
<keyword evidence="2" id="KW-0444">Lipid biosynthesis</keyword>
<dbReference type="Proteomes" id="UP001255856">
    <property type="component" value="Unassembled WGS sequence"/>
</dbReference>
<dbReference type="GO" id="GO:2001294">
    <property type="term" value="P:malonyl-CoA catabolic process"/>
    <property type="evidence" value="ECO:0007669"/>
    <property type="project" value="TreeGrafter"/>
</dbReference>
<dbReference type="AlphaFoldDB" id="A0AAD9ML80"/>
<dbReference type="Pfam" id="PF05292">
    <property type="entry name" value="MCD"/>
    <property type="match status" value="1"/>
</dbReference>
<keyword evidence="3 9" id="KW-0812">Transmembrane</keyword>
<dbReference type="InterPro" id="IPR035372">
    <property type="entry name" value="MCD_N"/>
</dbReference>
<dbReference type="PANTHER" id="PTHR28641:SF1">
    <property type="entry name" value="MALONYL-COA DECARBOXYLASE, MITOCHONDRIAL"/>
    <property type="match status" value="1"/>
</dbReference>
<evidence type="ECO:0000256" key="7">
    <source>
        <dbReference type="ARBA" id="ARBA00023209"/>
    </source>
</evidence>
<evidence type="ECO:0000256" key="6">
    <source>
        <dbReference type="ARBA" id="ARBA00023136"/>
    </source>
</evidence>
<sequence>MPHPLDYSASPFKTCVYYTLNIVYWTLLLLSVLTGNDFLSRIAQFETYTTSMFVASAGFSTYFGLRWWRNARLKLRTQRRSDWRALLRYSWNALFWLGFVLWYAVPPLQTVTEYAGTAGSIACVYGIVLTLSSALMVGVYSFLGEPQLPRKLVMIGPYQLVRHPQILGNFLFIMGFSLAGGAVAATTAFLLAFALYRVTVVPREEQLMESKERVPAFRWGWFMLFVIEARFASSLTGSDADLALLRRWQERLSLAQPRDASTSHLSEEVAQLLHTVIRLRNASPESAIPESLCSAFMQHYRRQPEPARWQLLQRLALEFGAPSGDVSAAARRYEQATVDGREPAVVHAAAGALAAAARPLHSHLLAPISSQPSGIPFIVGMRADALAALRAHPGGNAALRALSESLRHALTHWFGPGLLRVERLTWEHTPAAFLERVKEVESVHRFASWGELKDRMGPRRRVFAFTHPTLPGEPLVVCHTALMDHIPASMPAIFNQPQAHQKPEDPTTAVFYSISNSQPGLARVDLGNFLIKQVAKKLVKEFDSIKTVVTLSPVPGFAAWLRRRLLAEVDGPDATVEGAERATRLLDQLEAHAWLYNPELEAELRPRLMALCAEYLLTVRRRGLAFDPVAAFHLRNGAQLWRLNWRADISEAGLSRSHGIMVNYLYDFDCLEERNRQYVVAGTIAADSQVTQLLADDTSDHRLATAG</sequence>
<evidence type="ECO:0000313" key="12">
    <source>
        <dbReference type="EMBL" id="KAK2079290.1"/>
    </source>
</evidence>
<dbReference type="Gene3D" id="3.40.630.150">
    <property type="entry name" value="Malonyl-CoA decarboxylase, catalytic domain"/>
    <property type="match status" value="1"/>
</dbReference>
<dbReference type="EMBL" id="JASFZW010000003">
    <property type="protein sequence ID" value="KAK2079290.1"/>
    <property type="molecule type" value="Genomic_DNA"/>
</dbReference>
<name>A0AAD9ML80_PROWI</name>
<keyword evidence="7" id="KW-0594">Phospholipid biosynthesis</keyword>
<feature type="transmembrane region" description="Helical" evidence="9">
    <location>
        <begin position="15"/>
        <end position="35"/>
    </location>
</feature>
<feature type="transmembrane region" description="Helical" evidence="9">
    <location>
        <begin position="170"/>
        <end position="196"/>
    </location>
</feature>
<accession>A0AAD9ML80</accession>
<evidence type="ECO:0008006" key="14">
    <source>
        <dbReference type="Google" id="ProtNLM"/>
    </source>
</evidence>
<protein>
    <recommendedName>
        <fullName evidence="14">Malonyl-CoA decarboxylase</fullName>
    </recommendedName>
</protein>
<evidence type="ECO:0000256" key="2">
    <source>
        <dbReference type="ARBA" id="ARBA00022516"/>
    </source>
</evidence>
<dbReference type="GO" id="GO:0050080">
    <property type="term" value="F:malonyl-CoA decarboxylase activity"/>
    <property type="evidence" value="ECO:0007669"/>
    <property type="project" value="InterPro"/>
</dbReference>
<dbReference type="InterPro" id="IPR038917">
    <property type="entry name" value="Malonyl_CoA_deC"/>
</dbReference>
<dbReference type="Gene3D" id="1.20.120.1630">
    <property type="match status" value="1"/>
</dbReference>
<feature type="transmembrane region" description="Helical" evidence="9">
    <location>
        <begin position="86"/>
        <end position="105"/>
    </location>
</feature>
<reference evidence="12" key="1">
    <citation type="submission" date="2021-01" db="EMBL/GenBank/DDBJ databases">
        <authorList>
            <person name="Eckstrom K.M.E."/>
        </authorList>
    </citation>
    <scope>NUCLEOTIDE SEQUENCE</scope>
    <source>
        <strain evidence="12">UVCC 0001</strain>
    </source>
</reference>
<dbReference type="Pfam" id="PF17408">
    <property type="entry name" value="MCD_N"/>
    <property type="match status" value="1"/>
</dbReference>